<proteinExistence type="predicted"/>
<gene>
    <name evidence="1" type="ORF">A2074_01440</name>
</gene>
<dbReference type="EMBL" id="MELI01000072">
    <property type="protein sequence ID" value="OFW33229.1"/>
    <property type="molecule type" value="Genomic_DNA"/>
</dbReference>
<dbReference type="Proteomes" id="UP000178086">
    <property type="component" value="Unassembled WGS sequence"/>
</dbReference>
<organism evidence="1 2">
    <name type="scientific">Candidatus Aquicultor primus</name>
    <dbReference type="NCBI Taxonomy" id="1797195"/>
    <lineage>
        <taxon>Bacteria</taxon>
        <taxon>Bacillati</taxon>
        <taxon>Actinomycetota</taxon>
        <taxon>Candidatus Aquicultoria</taxon>
        <taxon>Candidatus Aquicultorales</taxon>
        <taxon>Candidatus Aquicultoraceae</taxon>
        <taxon>Candidatus Aquicultor</taxon>
    </lineage>
</organism>
<evidence type="ECO:0008006" key="3">
    <source>
        <dbReference type="Google" id="ProtNLM"/>
    </source>
</evidence>
<protein>
    <recommendedName>
        <fullName evidence="3">DUF5343 domain-containing protein</fullName>
    </recommendedName>
</protein>
<reference evidence="1 2" key="1">
    <citation type="journal article" date="2016" name="Nat. Commun.">
        <title>Thousands of microbial genomes shed light on interconnected biogeochemical processes in an aquifer system.</title>
        <authorList>
            <person name="Anantharaman K."/>
            <person name="Brown C.T."/>
            <person name="Hug L.A."/>
            <person name="Sharon I."/>
            <person name="Castelle C.J."/>
            <person name="Probst A.J."/>
            <person name="Thomas B.C."/>
            <person name="Singh A."/>
            <person name="Wilkins M.J."/>
            <person name="Karaoz U."/>
            <person name="Brodie E.L."/>
            <person name="Williams K.H."/>
            <person name="Hubbard S.S."/>
            <person name="Banfield J.F."/>
        </authorList>
    </citation>
    <scope>NUCLEOTIDE SEQUENCE [LARGE SCALE GENOMIC DNA]</scope>
</reference>
<evidence type="ECO:0000313" key="1">
    <source>
        <dbReference type="EMBL" id="OFW33229.1"/>
    </source>
</evidence>
<comment type="caution">
    <text evidence="1">The sequence shown here is derived from an EMBL/GenBank/DDBJ whole genome shotgun (WGS) entry which is preliminary data.</text>
</comment>
<sequence length="227" mass="25659">MRYSLPTNEVSAQNQLSLIKIYVQKSGNGANPVRIEEIKALSPVKSDRISKCHRFLVDIGLLIKEGHKYRPTKEAVRIINYFADGENYSAQERLRSLVAETWFGSFIHELLHLVGSIDKDSLIQRMLVEAKLPDVDLNKEKAAVLIDWLLTADFIEKNSSERFILNETPLLPESVPVQMPTIPASTVLEQVADSKGMKINVNVELSFDELSPQMRSEIIQLIKSKLT</sequence>
<name>A0A1F2UJP0_9ACTN</name>
<accession>A0A1F2UJP0</accession>
<evidence type="ECO:0000313" key="2">
    <source>
        <dbReference type="Proteomes" id="UP000178086"/>
    </source>
</evidence>
<dbReference type="AlphaFoldDB" id="A0A1F2UJP0"/>